<dbReference type="Proteomes" id="UP001501352">
    <property type="component" value="Unassembled WGS sequence"/>
</dbReference>
<accession>A0ABN1GY05</accession>
<protein>
    <submittedName>
        <fullName evidence="1">Uncharacterized protein</fullName>
    </submittedName>
</protein>
<dbReference type="EMBL" id="BAAAGA010000005">
    <property type="protein sequence ID" value="GAA0623158.1"/>
    <property type="molecule type" value="Genomic_DNA"/>
</dbReference>
<proteinExistence type="predicted"/>
<evidence type="ECO:0000313" key="2">
    <source>
        <dbReference type="Proteomes" id="UP001501352"/>
    </source>
</evidence>
<keyword evidence="2" id="KW-1185">Reference proteome</keyword>
<reference evidence="1 2" key="1">
    <citation type="journal article" date="2019" name="Int. J. Syst. Evol. Microbiol.">
        <title>The Global Catalogue of Microorganisms (GCM) 10K type strain sequencing project: providing services to taxonomists for standard genome sequencing and annotation.</title>
        <authorList>
            <consortium name="The Broad Institute Genomics Platform"/>
            <consortium name="The Broad Institute Genome Sequencing Center for Infectious Disease"/>
            <person name="Wu L."/>
            <person name="Ma J."/>
        </authorList>
    </citation>
    <scope>NUCLEOTIDE SEQUENCE [LARGE SCALE GENOMIC DNA]</scope>
    <source>
        <strain evidence="1 2">JCM 12928</strain>
    </source>
</reference>
<sequence>MGRMSVTERAYELARTGRYHTLMGLRRALETEYTISEVSAALDGRAIRKSLKTAWEAAGD</sequence>
<comment type="caution">
    <text evidence="1">The sequence shown here is derived from an EMBL/GenBank/DDBJ whole genome shotgun (WGS) entry which is preliminary data.</text>
</comment>
<organism evidence="1 2">
    <name type="scientific">Brevundimonas kwangchunensis</name>
    <dbReference type="NCBI Taxonomy" id="322163"/>
    <lineage>
        <taxon>Bacteria</taxon>
        <taxon>Pseudomonadati</taxon>
        <taxon>Pseudomonadota</taxon>
        <taxon>Alphaproteobacteria</taxon>
        <taxon>Caulobacterales</taxon>
        <taxon>Caulobacteraceae</taxon>
        <taxon>Brevundimonas</taxon>
    </lineage>
</organism>
<evidence type="ECO:0000313" key="1">
    <source>
        <dbReference type="EMBL" id="GAA0623158.1"/>
    </source>
</evidence>
<name>A0ABN1GY05_9CAUL</name>
<gene>
    <name evidence="1" type="ORF">GCM10009422_18980</name>
</gene>